<evidence type="ECO:0000259" key="7">
    <source>
        <dbReference type="PROSITE" id="PS51898"/>
    </source>
</evidence>
<dbReference type="GO" id="GO:0015074">
    <property type="term" value="P:DNA integration"/>
    <property type="evidence" value="ECO:0007669"/>
    <property type="project" value="UniProtKB-KW"/>
</dbReference>
<keyword evidence="10" id="KW-1185">Reference proteome</keyword>
<keyword evidence="5" id="KW-0233">DNA recombination</keyword>
<dbReference type="AlphaFoldDB" id="A0A8I0DMF6"/>
<dbReference type="GO" id="GO:0003677">
    <property type="term" value="F:DNA binding"/>
    <property type="evidence" value="ECO:0007669"/>
    <property type="project" value="UniProtKB-UniRule"/>
</dbReference>
<evidence type="ECO:0000256" key="4">
    <source>
        <dbReference type="ARBA" id="ARBA00023125"/>
    </source>
</evidence>
<gene>
    <name evidence="9" type="ORF">H8R92_12170</name>
</gene>
<dbReference type="Gene3D" id="1.10.150.130">
    <property type="match status" value="1"/>
</dbReference>
<dbReference type="Gene3D" id="1.10.443.10">
    <property type="entry name" value="Intergrase catalytic core"/>
    <property type="match status" value="1"/>
</dbReference>
<dbReference type="InterPro" id="IPR044068">
    <property type="entry name" value="CB"/>
</dbReference>
<name>A0A8I0DMF6_9CLOT</name>
<evidence type="ECO:0000256" key="1">
    <source>
        <dbReference type="ARBA" id="ARBA00003283"/>
    </source>
</evidence>
<dbReference type="Proteomes" id="UP000662088">
    <property type="component" value="Unassembled WGS sequence"/>
</dbReference>
<dbReference type="PROSITE" id="PS51898">
    <property type="entry name" value="TYR_RECOMBINASE"/>
    <property type="match status" value="1"/>
</dbReference>
<dbReference type="PROSITE" id="PS51900">
    <property type="entry name" value="CB"/>
    <property type="match status" value="1"/>
</dbReference>
<dbReference type="GO" id="GO:0006310">
    <property type="term" value="P:DNA recombination"/>
    <property type="evidence" value="ECO:0007669"/>
    <property type="project" value="UniProtKB-KW"/>
</dbReference>
<comment type="similarity">
    <text evidence="2">Belongs to the 'phage' integrase family.</text>
</comment>
<evidence type="ECO:0000259" key="8">
    <source>
        <dbReference type="PROSITE" id="PS51900"/>
    </source>
</evidence>
<dbReference type="InterPro" id="IPR050090">
    <property type="entry name" value="Tyrosine_recombinase_XerCD"/>
</dbReference>
<dbReference type="InterPro" id="IPR011010">
    <property type="entry name" value="DNA_brk_join_enz"/>
</dbReference>
<comment type="caution">
    <text evidence="9">The sequence shown here is derived from an EMBL/GenBank/DDBJ whole genome shotgun (WGS) entry which is preliminary data.</text>
</comment>
<evidence type="ECO:0000256" key="2">
    <source>
        <dbReference type="ARBA" id="ARBA00008857"/>
    </source>
</evidence>
<evidence type="ECO:0000313" key="9">
    <source>
        <dbReference type="EMBL" id="MBC5641153.1"/>
    </source>
</evidence>
<organism evidence="9 10">
    <name type="scientific">Clostridium lentum</name>
    <dbReference type="NCBI Taxonomy" id="2763037"/>
    <lineage>
        <taxon>Bacteria</taxon>
        <taxon>Bacillati</taxon>
        <taxon>Bacillota</taxon>
        <taxon>Clostridia</taxon>
        <taxon>Eubacteriales</taxon>
        <taxon>Clostridiaceae</taxon>
        <taxon>Clostridium</taxon>
    </lineage>
</organism>
<reference evidence="9" key="1">
    <citation type="submission" date="2020-08" db="EMBL/GenBank/DDBJ databases">
        <title>Genome public.</title>
        <authorList>
            <person name="Liu C."/>
            <person name="Sun Q."/>
        </authorList>
    </citation>
    <scope>NUCLEOTIDE SEQUENCE</scope>
    <source>
        <strain evidence="9">NSJ-42</strain>
    </source>
</reference>
<comment type="function">
    <text evidence="1">Site-specific tyrosine recombinase, which acts by catalyzing the cutting and rejoining of the recombining DNA molecules.</text>
</comment>
<dbReference type="SUPFAM" id="SSF56349">
    <property type="entry name" value="DNA breaking-rejoining enzymes"/>
    <property type="match status" value="1"/>
</dbReference>
<protein>
    <submittedName>
        <fullName evidence="9">Tyrosine-type recombinase/integrase</fullName>
    </submittedName>
</protein>
<keyword evidence="3" id="KW-0229">DNA integration</keyword>
<feature type="domain" description="Core-binding (CB)" evidence="8">
    <location>
        <begin position="1"/>
        <end position="87"/>
    </location>
</feature>
<dbReference type="Pfam" id="PF00589">
    <property type="entry name" value="Phage_integrase"/>
    <property type="match status" value="1"/>
</dbReference>
<dbReference type="InterPro" id="IPR010998">
    <property type="entry name" value="Integrase_recombinase_N"/>
</dbReference>
<keyword evidence="4 6" id="KW-0238">DNA-binding</keyword>
<dbReference type="RefSeq" id="WP_186835609.1">
    <property type="nucleotide sequence ID" value="NZ_JACOOQ010000025.1"/>
</dbReference>
<dbReference type="PANTHER" id="PTHR30349">
    <property type="entry name" value="PHAGE INTEGRASE-RELATED"/>
    <property type="match status" value="1"/>
</dbReference>
<evidence type="ECO:0000256" key="5">
    <source>
        <dbReference type="ARBA" id="ARBA00023172"/>
    </source>
</evidence>
<evidence type="ECO:0000256" key="6">
    <source>
        <dbReference type="PROSITE-ProRule" id="PRU01248"/>
    </source>
</evidence>
<dbReference type="InterPro" id="IPR013762">
    <property type="entry name" value="Integrase-like_cat_sf"/>
</dbReference>
<feature type="domain" description="Tyr recombinase" evidence="7">
    <location>
        <begin position="107"/>
        <end position="293"/>
    </location>
</feature>
<dbReference type="InterPro" id="IPR004107">
    <property type="entry name" value="Integrase_SAM-like_N"/>
</dbReference>
<proteinExistence type="inferred from homology"/>
<dbReference type="PANTHER" id="PTHR30349:SF41">
    <property type="entry name" value="INTEGRASE_RECOMBINASE PROTEIN MJ0367-RELATED"/>
    <property type="match status" value="1"/>
</dbReference>
<dbReference type="InterPro" id="IPR002104">
    <property type="entry name" value="Integrase_catalytic"/>
</dbReference>
<accession>A0A8I0DMF6</accession>
<evidence type="ECO:0000313" key="10">
    <source>
        <dbReference type="Proteomes" id="UP000662088"/>
    </source>
</evidence>
<sequence>MLLKDVLREFLYEIQIKNYTPRTIKGYKNNLAKFFKYCEIELEIVELEEITHLHIKQYLNYLKEKGLTPTYINTILKNLRSFYSYCYKEGYCLNIAKKVSWLREKKVIIDTFTDKEVRKMLDTYKFDSYISARNKCIMAVLFDTGIRNLELCNLNKLDVRESVIFILGKGNKERLVPISPYLKKVMIKYERIRDTYLKDNILHYDNYFLSYRNKPLTTEAVERVVRLAGKEAKVSDNIRCSPHTCRHYYAQAQLRNGLDVYSLSRLLGHETVDITKRYLQGLKDREVLELSVKTSPLMNLK</sequence>
<evidence type="ECO:0000256" key="3">
    <source>
        <dbReference type="ARBA" id="ARBA00022908"/>
    </source>
</evidence>
<dbReference type="Pfam" id="PF13495">
    <property type="entry name" value="Phage_int_SAM_4"/>
    <property type="match status" value="1"/>
</dbReference>
<dbReference type="EMBL" id="JACOOQ010000025">
    <property type="protein sequence ID" value="MBC5641153.1"/>
    <property type="molecule type" value="Genomic_DNA"/>
</dbReference>